<gene>
    <name evidence="10" type="primary">LOC111133720</name>
</gene>
<dbReference type="InterPro" id="IPR005824">
    <property type="entry name" value="KOW"/>
</dbReference>
<dbReference type="GeneID" id="111133720"/>
<organism evidence="9 10">
    <name type="scientific">Crassostrea virginica</name>
    <name type="common">Eastern oyster</name>
    <dbReference type="NCBI Taxonomy" id="6565"/>
    <lineage>
        <taxon>Eukaryota</taxon>
        <taxon>Metazoa</taxon>
        <taxon>Spiralia</taxon>
        <taxon>Lophotrochozoa</taxon>
        <taxon>Mollusca</taxon>
        <taxon>Bivalvia</taxon>
        <taxon>Autobranchia</taxon>
        <taxon>Pteriomorphia</taxon>
        <taxon>Ostreida</taxon>
        <taxon>Ostreoidea</taxon>
        <taxon>Ostreidae</taxon>
        <taxon>Crassostrea</taxon>
    </lineage>
</organism>
<dbReference type="PANTHER" id="PTHR11127:SF2">
    <property type="entry name" value="LARGE RIBOSOMAL SUBUNIT PROTEIN EL14"/>
    <property type="match status" value="1"/>
</dbReference>
<evidence type="ECO:0000313" key="10">
    <source>
        <dbReference type="RefSeq" id="XP_022338046.1"/>
    </source>
</evidence>
<dbReference type="InterPro" id="IPR002784">
    <property type="entry name" value="Ribosomal_eL14_dom"/>
</dbReference>
<dbReference type="CDD" id="cd23702">
    <property type="entry name" value="eL14"/>
    <property type="match status" value="1"/>
</dbReference>
<dbReference type="InterPro" id="IPR039660">
    <property type="entry name" value="Ribosomal_eL14"/>
</dbReference>
<name>A0A8B8EEP1_CRAVI</name>
<feature type="compositionally biased region" description="Basic residues" evidence="6">
    <location>
        <begin position="132"/>
        <end position="151"/>
    </location>
</feature>
<dbReference type="PANTHER" id="PTHR11127">
    <property type="entry name" value="60S RIBOSOMAL PROTEIN L14"/>
    <property type="match status" value="1"/>
</dbReference>
<dbReference type="Gene3D" id="6.10.250.2270">
    <property type="match status" value="1"/>
</dbReference>
<dbReference type="AlphaFoldDB" id="A0A8B8EEP1"/>
<evidence type="ECO:0000259" key="8">
    <source>
        <dbReference type="Pfam" id="PF01929"/>
    </source>
</evidence>
<dbReference type="GO" id="GO:0003723">
    <property type="term" value="F:RNA binding"/>
    <property type="evidence" value="ECO:0007669"/>
    <property type="project" value="InterPro"/>
</dbReference>
<dbReference type="Pfam" id="PF00467">
    <property type="entry name" value="KOW"/>
    <property type="match status" value="1"/>
</dbReference>
<protein>
    <recommendedName>
        <fullName evidence="4">Large ribosomal subunit protein eL14</fullName>
    </recommendedName>
    <alternativeName>
        <fullName evidence="5">60S ribosomal protein L14</fullName>
    </alternativeName>
</protein>
<evidence type="ECO:0000256" key="6">
    <source>
        <dbReference type="SAM" id="MobiDB-lite"/>
    </source>
</evidence>
<keyword evidence="2" id="KW-0689">Ribosomal protein</keyword>
<accession>A0A8B8EEP1</accession>
<feature type="domain" description="KOW" evidence="7">
    <location>
        <begin position="11"/>
        <end position="41"/>
    </location>
</feature>
<evidence type="ECO:0000313" key="9">
    <source>
        <dbReference type="Proteomes" id="UP000694844"/>
    </source>
</evidence>
<evidence type="ECO:0000259" key="7">
    <source>
        <dbReference type="Pfam" id="PF00467"/>
    </source>
</evidence>
<sequence length="151" mass="17297">MVLSQFRFVEVGRVAYISSGRDAGKLAVIVDVIDQNRALIDGPCSGVSRQQMNFKALQLTSIVMKISRGLRPGNLAKAWEKQEVQKKWDSTTWARKIANKKKRAQLTDFDRFKLMKAKQARNRLINVEFGKLRKTTKKPAPKPRKRKSVKK</sequence>
<evidence type="ECO:0000256" key="5">
    <source>
        <dbReference type="ARBA" id="ARBA00035318"/>
    </source>
</evidence>
<dbReference type="InterPro" id="IPR014722">
    <property type="entry name" value="Rib_uL2_dom2"/>
</dbReference>
<dbReference type="GO" id="GO:0042273">
    <property type="term" value="P:ribosomal large subunit biogenesis"/>
    <property type="evidence" value="ECO:0007669"/>
    <property type="project" value="TreeGrafter"/>
</dbReference>
<proteinExistence type="inferred from homology"/>
<dbReference type="Gene3D" id="2.30.30.30">
    <property type="match status" value="1"/>
</dbReference>
<evidence type="ECO:0000256" key="4">
    <source>
        <dbReference type="ARBA" id="ARBA00035215"/>
    </source>
</evidence>
<evidence type="ECO:0000256" key="2">
    <source>
        <dbReference type="ARBA" id="ARBA00022980"/>
    </source>
</evidence>
<dbReference type="OrthoDB" id="1875589at2759"/>
<dbReference type="GO" id="GO:0022625">
    <property type="term" value="C:cytosolic large ribosomal subunit"/>
    <property type="evidence" value="ECO:0007669"/>
    <property type="project" value="TreeGrafter"/>
</dbReference>
<feature type="region of interest" description="Disordered" evidence="6">
    <location>
        <begin position="129"/>
        <end position="151"/>
    </location>
</feature>
<dbReference type="Pfam" id="PF01929">
    <property type="entry name" value="Ribosomal_L14e"/>
    <property type="match status" value="1"/>
</dbReference>
<dbReference type="SUPFAM" id="SSF50104">
    <property type="entry name" value="Translation proteins SH3-like domain"/>
    <property type="match status" value="1"/>
</dbReference>
<dbReference type="GO" id="GO:0003735">
    <property type="term" value="F:structural constituent of ribosome"/>
    <property type="evidence" value="ECO:0007669"/>
    <property type="project" value="InterPro"/>
</dbReference>
<keyword evidence="3" id="KW-0687">Ribonucleoprotein</keyword>
<dbReference type="GO" id="GO:0006412">
    <property type="term" value="P:translation"/>
    <property type="evidence" value="ECO:0007669"/>
    <property type="project" value="InterPro"/>
</dbReference>
<evidence type="ECO:0000256" key="1">
    <source>
        <dbReference type="ARBA" id="ARBA00006592"/>
    </source>
</evidence>
<dbReference type="Proteomes" id="UP000694844">
    <property type="component" value="Chromosome 5"/>
</dbReference>
<dbReference type="RefSeq" id="XP_022338046.1">
    <property type="nucleotide sequence ID" value="XM_022482338.1"/>
</dbReference>
<evidence type="ECO:0000256" key="3">
    <source>
        <dbReference type="ARBA" id="ARBA00023274"/>
    </source>
</evidence>
<comment type="similarity">
    <text evidence="1">Belongs to the eukaryotic ribosomal protein eL14 family.</text>
</comment>
<feature type="domain" description="Large ribosomal subunit protein eL14" evidence="8">
    <location>
        <begin position="49"/>
        <end position="122"/>
    </location>
</feature>
<dbReference type="InterPro" id="IPR008991">
    <property type="entry name" value="Translation_prot_SH3-like_sf"/>
</dbReference>
<dbReference type="KEGG" id="cvn:111133720"/>
<reference evidence="10" key="1">
    <citation type="submission" date="2025-08" db="UniProtKB">
        <authorList>
            <consortium name="RefSeq"/>
        </authorList>
    </citation>
    <scope>IDENTIFICATION</scope>
    <source>
        <tissue evidence="10">Whole sample</tissue>
    </source>
</reference>
<keyword evidence="9" id="KW-1185">Reference proteome</keyword>